<sequence length="253" mass="28675">MARMLPCFSGTLLWEDDLPNVFLDQQVHQETSRCKKKQQIPILDTLDVKVHLQLSQHLSDISVNNHLVEQVTALAFDGFSRGNHVLKILLLRKENDWMNSGLRRVRRSSSICGGFTNTTSGGGLSREPLCSTAWTELLLWPRCSFARVGNSFSNQLEAKEKDLRPAVGLLSIELEDSQMVTKNTRQSDDNKRRRGRAGGVHAATQTLVSGDILNGTNLSEQTAAQTVLGFYRQRWLITWRFDPWRREQGLRSL</sequence>
<accession>A0A4Z2IUF2</accession>
<dbReference type="AlphaFoldDB" id="A0A4Z2IUF2"/>
<dbReference type="Proteomes" id="UP000314294">
    <property type="component" value="Unassembled WGS sequence"/>
</dbReference>
<evidence type="ECO:0000313" key="2">
    <source>
        <dbReference type="EMBL" id="TNN81441.1"/>
    </source>
</evidence>
<comment type="caution">
    <text evidence="2">The sequence shown here is derived from an EMBL/GenBank/DDBJ whole genome shotgun (WGS) entry which is preliminary data.</text>
</comment>
<evidence type="ECO:0000256" key="1">
    <source>
        <dbReference type="SAM" id="MobiDB-lite"/>
    </source>
</evidence>
<dbReference type="EMBL" id="SRLO01000046">
    <property type="protein sequence ID" value="TNN81441.1"/>
    <property type="molecule type" value="Genomic_DNA"/>
</dbReference>
<name>A0A4Z2IUF2_9TELE</name>
<proteinExistence type="predicted"/>
<protein>
    <submittedName>
        <fullName evidence="2">Uncharacterized protein</fullName>
    </submittedName>
</protein>
<reference evidence="2 3" key="1">
    <citation type="submission" date="2019-03" db="EMBL/GenBank/DDBJ databases">
        <title>First draft genome of Liparis tanakae, snailfish: a comprehensive survey of snailfish specific genes.</title>
        <authorList>
            <person name="Kim W."/>
            <person name="Song I."/>
            <person name="Jeong J.-H."/>
            <person name="Kim D."/>
            <person name="Kim S."/>
            <person name="Ryu S."/>
            <person name="Song J.Y."/>
            <person name="Lee S.K."/>
        </authorList>
    </citation>
    <scope>NUCLEOTIDE SEQUENCE [LARGE SCALE GENOMIC DNA]</scope>
    <source>
        <tissue evidence="2">Muscle</tissue>
    </source>
</reference>
<gene>
    <name evidence="2" type="ORF">EYF80_008213</name>
</gene>
<organism evidence="2 3">
    <name type="scientific">Liparis tanakae</name>
    <name type="common">Tanaka's snailfish</name>
    <dbReference type="NCBI Taxonomy" id="230148"/>
    <lineage>
        <taxon>Eukaryota</taxon>
        <taxon>Metazoa</taxon>
        <taxon>Chordata</taxon>
        <taxon>Craniata</taxon>
        <taxon>Vertebrata</taxon>
        <taxon>Euteleostomi</taxon>
        <taxon>Actinopterygii</taxon>
        <taxon>Neopterygii</taxon>
        <taxon>Teleostei</taxon>
        <taxon>Neoteleostei</taxon>
        <taxon>Acanthomorphata</taxon>
        <taxon>Eupercaria</taxon>
        <taxon>Perciformes</taxon>
        <taxon>Cottioidei</taxon>
        <taxon>Cottales</taxon>
        <taxon>Liparidae</taxon>
        <taxon>Liparis</taxon>
    </lineage>
</organism>
<keyword evidence="3" id="KW-1185">Reference proteome</keyword>
<feature type="region of interest" description="Disordered" evidence="1">
    <location>
        <begin position="180"/>
        <end position="200"/>
    </location>
</feature>
<evidence type="ECO:0000313" key="3">
    <source>
        <dbReference type="Proteomes" id="UP000314294"/>
    </source>
</evidence>